<evidence type="ECO:0000256" key="13">
    <source>
        <dbReference type="PIRSR" id="PIRSR001400-1"/>
    </source>
</evidence>
<feature type="domain" description="Enolase C-terminal TIM barrel" evidence="16">
    <location>
        <begin position="139"/>
        <end position="425"/>
    </location>
</feature>
<feature type="binding site" evidence="14">
    <location>
        <position position="312"/>
    </location>
    <ligand>
        <name>substrate</name>
    </ligand>
</feature>
<feature type="binding site" evidence="12">
    <location>
        <position position="163"/>
    </location>
    <ligand>
        <name>(2R)-2-phosphoglycerate</name>
        <dbReference type="ChEBI" id="CHEBI:58289"/>
    </ligand>
</feature>
<dbReference type="FunFam" id="3.30.390.10:FF:000001">
    <property type="entry name" value="Enolase"/>
    <property type="match status" value="1"/>
</dbReference>
<feature type="binding site" evidence="14">
    <location>
        <position position="164"/>
    </location>
    <ligand>
        <name>substrate</name>
    </ligand>
</feature>
<feature type="binding site" evidence="12 15">
    <location>
        <position position="285"/>
    </location>
    <ligand>
        <name>Mg(2+)</name>
        <dbReference type="ChEBI" id="CHEBI:18420"/>
    </ligand>
</feature>
<evidence type="ECO:0000256" key="6">
    <source>
        <dbReference type="ARBA" id="ARBA00022525"/>
    </source>
</evidence>
<dbReference type="GO" id="GO:0000287">
    <property type="term" value="F:magnesium ion binding"/>
    <property type="evidence" value="ECO:0007669"/>
    <property type="project" value="UniProtKB-UniRule"/>
</dbReference>
<dbReference type="FunFam" id="3.20.20.120:FF:000001">
    <property type="entry name" value="Enolase"/>
    <property type="match status" value="1"/>
</dbReference>
<comment type="subcellular location">
    <subcellularLocation>
        <location evidence="12">Cytoplasm</location>
    </subcellularLocation>
    <subcellularLocation>
        <location evidence="12">Secreted</location>
    </subcellularLocation>
    <subcellularLocation>
        <location evidence="12">Cell surface</location>
    </subcellularLocation>
    <text evidence="12">Fractions of enolase are present in both the cytoplasm and on the cell surface.</text>
</comment>
<dbReference type="GO" id="GO:0006096">
    <property type="term" value="P:glycolytic process"/>
    <property type="evidence" value="ECO:0007669"/>
    <property type="project" value="UniProtKB-UniRule"/>
</dbReference>
<dbReference type="SMART" id="SM01192">
    <property type="entry name" value="Enolase_C"/>
    <property type="match status" value="1"/>
</dbReference>
<comment type="cofactor">
    <cofactor evidence="15">
        <name>Mg(2+)</name>
        <dbReference type="ChEBI" id="CHEBI:18420"/>
    </cofactor>
    <text evidence="15">Mg(2+) is required for catalysis and for stabilizing the dimer.</text>
</comment>
<evidence type="ECO:0000256" key="11">
    <source>
        <dbReference type="ARBA" id="ARBA00045763"/>
    </source>
</evidence>
<keyword evidence="7 12" id="KW-0479">Metal-binding</keyword>
<feature type="binding site" evidence="14">
    <location>
        <begin position="364"/>
        <end position="367"/>
    </location>
    <ligand>
        <name>substrate</name>
    </ligand>
</feature>
<feature type="binding site" evidence="12 15">
    <location>
        <position position="312"/>
    </location>
    <ligand>
        <name>Mg(2+)</name>
        <dbReference type="ChEBI" id="CHEBI:18420"/>
    </ligand>
</feature>
<dbReference type="GO" id="GO:0000015">
    <property type="term" value="C:phosphopyruvate hydratase complex"/>
    <property type="evidence" value="ECO:0007669"/>
    <property type="project" value="InterPro"/>
</dbReference>
<comment type="function">
    <text evidence="11 12">Catalyzes the reversible conversion of 2-phosphoglycerate (2-PG) into phosphoenolpyruvate (PEP). It is essential for the degradation of carbohydrates via glycolysis.</text>
</comment>
<dbReference type="SFLD" id="SFLDF00002">
    <property type="entry name" value="enolase"/>
    <property type="match status" value="1"/>
</dbReference>
<evidence type="ECO:0000256" key="3">
    <source>
        <dbReference type="ARBA" id="ARBA00012058"/>
    </source>
</evidence>
<keyword evidence="19" id="KW-1185">Reference proteome</keyword>
<proteinExistence type="inferred from homology"/>
<evidence type="ECO:0000259" key="17">
    <source>
        <dbReference type="SMART" id="SM01193"/>
    </source>
</evidence>
<feature type="binding site" evidence="12">
    <location>
        <position position="388"/>
    </location>
    <ligand>
        <name>(2R)-2-phosphoglycerate</name>
        <dbReference type="ChEBI" id="CHEBI:58289"/>
    </ligand>
</feature>
<keyword evidence="6 12" id="KW-0964">Secreted</keyword>
<dbReference type="HAMAP" id="MF_00318">
    <property type="entry name" value="Enolase"/>
    <property type="match status" value="1"/>
</dbReference>
<evidence type="ECO:0000256" key="5">
    <source>
        <dbReference type="ARBA" id="ARBA00022490"/>
    </source>
</evidence>
<evidence type="ECO:0000256" key="1">
    <source>
        <dbReference type="ARBA" id="ARBA00005031"/>
    </source>
</evidence>
<comment type="cofactor">
    <cofactor evidence="12">
        <name>Mg(2+)</name>
        <dbReference type="ChEBI" id="CHEBI:18420"/>
    </cofactor>
    <text evidence="12">Binds a second Mg(2+) ion via substrate during catalysis.</text>
</comment>
<evidence type="ECO:0000256" key="8">
    <source>
        <dbReference type="ARBA" id="ARBA00022842"/>
    </source>
</evidence>
<accession>A0A8J3F856</accession>
<evidence type="ECO:0000259" key="16">
    <source>
        <dbReference type="SMART" id="SM01192"/>
    </source>
</evidence>
<dbReference type="InterPro" id="IPR029017">
    <property type="entry name" value="Enolase-like_N"/>
</dbReference>
<evidence type="ECO:0000313" key="18">
    <source>
        <dbReference type="EMBL" id="GGI53208.1"/>
    </source>
</evidence>
<keyword evidence="8 12" id="KW-0460">Magnesium</keyword>
<dbReference type="EMBL" id="BMDP01000001">
    <property type="protein sequence ID" value="GGI53208.1"/>
    <property type="molecule type" value="Genomic_DNA"/>
</dbReference>
<dbReference type="InterPro" id="IPR020811">
    <property type="entry name" value="Enolase_N"/>
</dbReference>
<evidence type="ECO:0000256" key="4">
    <source>
        <dbReference type="ARBA" id="ARBA00017068"/>
    </source>
</evidence>
<dbReference type="GO" id="GO:0005576">
    <property type="term" value="C:extracellular region"/>
    <property type="evidence" value="ECO:0007669"/>
    <property type="project" value="UniProtKB-SubCell"/>
</dbReference>
<feature type="binding site" evidence="14">
    <location>
        <position position="285"/>
    </location>
    <ligand>
        <name>substrate</name>
    </ligand>
</feature>
<dbReference type="PANTHER" id="PTHR11902">
    <property type="entry name" value="ENOLASE"/>
    <property type="match status" value="1"/>
</dbReference>
<dbReference type="SFLD" id="SFLDS00001">
    <property type="entry name" value="Enolase"/>
    <property type="match status" value="1"/>
</dbReference>
<dbReference type="InterPro" id="IPR020809">
    <property type="entry name" value="Enolase_CS"/>
</dbReference>
<dbReference type="PRINTS" id="PR00148">
    <property type="entry name" value="ENOLASE"/>
</dbReference>
<dbReference type="Gene3D" id="3.20.20.120">
    <property type="entry name" value="Enolase-like C-terminal domain"/>
    <property type="match status" value="1"/>
</dbReference>
<reference evidence="18" key="1">
    <citation type="journal article" date="2014" name="Int. J. Syst. Evol. Microbiol.">
        <title>Complete genome sequence of Corynebacterium casei LMG S-19264T (=DSM 44701T), isolated from a smear-ripened cheese.</title>
        <authorList>
            <consortium name="US DOE Joint Genome Institute (JGI-PGF)"/>
            <person name="Walter F."/>
            <person name="Albersmeier A."/>
            <person name="Kalinowski J."/>
            <person name="Ruckert C."/>
        </authorList>
    </citation>
    <scope>NUCLEOTIDE SEQUENCE</scope>
    <source>
        <strain evidence="18">CCM 7664</strain>
    </source>
</reference>
<evidence type="ECO:0000256" key="7">
    <source>
        <dbReference type="ARBA" id="ARBA00022723"/>
    </source>
</evidence>
<dbReference type="SFLD" id="SFLDG00178">
    <property type="entry name" value="enolase"/>
    <property type="match status" value="1"/>
</dbReference>
<comment type="caution">
    <text evidence="18">The sequence shown here is derived from an EMBL/GenBank/DDBJ whole genome shotgun (WGS) entry which is preliminary data.</text>
</comment>
<evidence type="ECO:0000256" key="15">
    <source>
        <dbReference type="PIRSR" id="PIRSR001400-3"/>
    </source>
</evidence>
<comment type="pathway">
    <text evidence="1 12">Carbohydrate degradation; glycolysis; pyruvate from D-glyceraldehyde 3-phosphate: step 4/5.</text>
</comment>
<feature type="active site" description="Proton acceptor" evidence="12 13">
    <location>
        <position position="337"/>
    </location>
</feature>
<evidence type="ECO:0000256" key="2">
    <source>
        <dbReference type="ARBA" id="ARBA00009604"/>
    </source>
</evidence>
<sequence>MSAIVDIIGREVIDSRGNPTVECDVLLESGVMGRAAVPSGASTGSREAIELRDGDKSRYMGKGVLKACENINTEISEAIMGLDANEQAFLDRTLIDLDGTENKARLGANATLAVSMAVAKAAAEESGLPLYRYFGGSGAMQMPVPMMNVINGGAHANNTLDLQEFMIIPVGAPSFREAIRYGAEVFHTLKKIINDKGLSTAVGDEGGFAPSVENHEAAIKLILQAIEQAGYEPGTQIALGLDCAASEFYKNGKYELHGEGLTLSSGDFTNLLATWCDKYPIISIEDGMAENDWEGWATLTKALGKKVQLVGDDLFVTNTKILREGIQKDIANSILIKINQIGTLTETFAAIEMAKRAGYTAVISHRSGETEDSTIADIAVGTNALQIKTGSMSRSDRMAKYNQLLRIEEDLGDIASYPGRNAFYNLK</sequence>
<dbReference type="PANTHER" id="PTHR11902:SF1">
    <property type="entry name" value="ENOLASE"/>
    <property type="match status" value="1"/>
</dbReference>
<feature type="binding site" evidence="12">
    <location>
        <position position="337"/>
    </location>
    <ligand>
        <name>(2R)-2-phosphoglycerate</name>
        <dbReference type="ChEBI" id="CHEBI:58289"/>
    </ligand>
</feature>
<feature type="binding site" evidence="14">
    <location>
        <position position="155"/>
    </location>
    <ligand>
        <name>substrate</name>
    </ligand>
</feature>
<feature type="binding site" evidence="12">
    <location>
        <position position="367"/>
    </location>
    <ligand>
        <name>(2R)-2-phosphoglycerate</name>
        <dbReference type="ChEBI" id="CHEBI:58289"/>
    </ligand>
</feature>
<dbReference type="EC" id="4.2.1.11" evidence="3 12"/>
<dbReference type="SUPFAM" id="SSF54826">
    <property type="entry name" value="Enolase N-terminal domain-like"/>
    <property type="match status" value="1"/>
</dbReference>
<evidence type="ECO:0000256" key="9">
    <source>
        <dbReference type="ARBA" id="ARBA00023152"/>
    </source>
</evidence>
<reference evidence="18" key="2">
    <citation type="submission" date="2020-09" db="EMBL/GenBank/DDBJ databases">
        <authorList>
            <person name="Sun Q."/>
            <person name="Sedlacek I."/>
        </authorList>
    </citation>
    <scope>NUCLEOTIDE SEQUENCE</scope>
    <source>
        <strain evidence="18">CCM 7664</strain>
    </source>
</reference>
<dbReference type="UniPathway" id="UPA00109">
    <property type="reaction ID" value="UER00187"/>
</dbReference>
<dbReference type="Gene3D" id="3.30.390.10">
    <property type="entry name" value="Enolase-like, N-terminal domain"/>
    <property type="match status" value="1"/>
</dbReference>
<dbReference type="PROSITE" id="PS00164">
    <property type="entry name" value="ENOLASE"/>
    <property type="match status" value="1"/>
</dbReference>
<evidence type="ECO:0000256" key="12">
    <source>
        <dbReference type="HAMAP-Rule" id="MF_00318"/>
    </source>
</evidence>
<dbReference type="GO" id="GO:0004634">
    <property type="term" value="F:phosphopyruvate hydratase activity"/>
    <property type="evidence" value="ECO:0007669"/>
    <property type="project" value="UniProtKB-UniRule"/>
</dbReference>
<evidence type="ECO:0000256" key="14">
    <source>
        <dbReference type="PIRSR" id="PIRSR001400-2"/>
    </source>
</evidence>
<dbReference type="PIRSF" id="PIRSF001400">
    <property type="entry name" value="Enolase"/>
    <property type="match status" value="1"/>
</dbReference>
<gene>
    <name evidence="12 18" type="primary">eno</name>
    <name evidence="18" type="ORF">GCM10011430_03820</name>
</gene>
<dbReference type="InterPro" id="IPR000941">
    <property type="entry name" value="Enolase"/>
</dbReference>
<keyword evidence="9 12" id="KW-0324">Glycolysis</keyword>
<feature type="binding site" evidence="12">
    <location>
        <position position="366"/>
    </location>
    <ligand>
        <name>(2R)-2-phosphoglycerate</name>
        <dbReference type="ChEBI" id="CHEBI:58289"/>
    </ligand>
</feature>
<dbReference type="Proteomes" id="UP000627205">
    <property type="component" value="Unassembled WGS sequence"/>
</dbReference>
<feature type="domain" description="Enolase N-terminal" evidence="17">
    <location>
        <begin position="4"/>
        <end position="134"/>
    </location>
</feature>
<feature type="binding site" evidence="14">
    <location>
        <position position="388"/>
    </location>
    <ligand>
        <name>substrate</name>
    </ligand>
</feature>
<keyword evidence="5 12" id="KW-0963">Cytoplasm</keyword>
<dbReference type="InterPro" id="IPR036849">
    <property type="entry name" value="Enolase-like_C_sf"/>
</dbReference>
<evidence type="ECO:0000313" key="19">
    <source>
        <dbReference type="Proteomes" id="UP000627205"/>
    </source>
</evidence>
<dbReference type="GO" id="GO:0009986">
    <property type="term" value="C:cell surface"/>
    <property type="evidence" value="ECO:0007669"/>
    <property type="project" value="UniProtKB-SubCell"/>
</dbReference>
<dbReference type="SUPFAM" id="SSF51604">
    <property type="entry name" value="Enolase C-terminal domain-like"/>
    <property type="match status" value="1"/>
</dbReference>
<feature type="active site" description="Proton donor" evidence="12 13">
    <location>
        <position position="205"/>
    </location>
</feature>
<evidence type="ECO:0000256" key="10">
    <source>
        <dbReference type="ARBA" id="ARBA00023239"/>
    </source>
</evidence>
<comment type="similarity">
    <text evidence="2 12">Belongs to the enolase family.</text>
</comment>
<dbReference type="Pfam" id="PF03952">
    <property type="entry name" value="Enolase_N"/>
    <property type="match status" value="1"/>
</dbReference>
<dbReference type="CDD" id="cd03313">
    <property type="entry name" value="enolase"/>
    <property type="match status" value="1"/>
</dbReference>
<dbReference type="InterPro" id="IPR020810">
    <property type="entry name" value="Enolase_C"/>
</dbReference>
<dbReference type="NCBIfam" id="TIGR01060">
    <property type="entry name" value="eno"/>
    <property type="match status" value="1"/>
</dbReference>
<dbReference type="SMART" id="SM01193">
    <property type="entry name" value="Enolase_N"/>
    <property type="match status" value="1"/>
</dbReference>
<comment type="catalytic activity">
    <reaction evidence="12">
        <text>(2R)-2-phosphoglycerate = phosphoenolpyruvate + H2O</text>
        <dbReference type="Rhea" id="RHEA:10164"/>
        <dbReference type="ChEBI" id="CHEBI:15377"/>
        <dbReference type="ChEBI" id="CHEBI:58289"/>
        <dbReference type="ChEBI" id="CHEBI:58702"/>
        <dbReference type="EC" id="4.2.1.11"/>
    </reaction>
</comment>
<feature type="binding site" evidence="12 15">
    <location>
        <position position="242"/>
    </location>
    <ligand>
        <name>Mg(2+)</name>
        <dbReference type="ChEBI" id="CHEBI:18420"/>
    </ligand>
</feature>
<dbReference type="RefSeq" id="WP_188419279.1">
    <property type="nucleotide sequence ID" value="NZ_BMDP01000001.1"/>
</dbReference>
<dbReference type="AlphaFoldDB" id="A0A8J3F856"/>
<protein>
    <recommendedName>
        <fullName evidence="4 12">Enolase</fullName>
        <ecNumber evidence="3 12">4.2.1.11</ecNumber>
    </recommendedName>
    <alternativeName>
        <fullName evidence="12">2-phospho-D-glycerate hydro-lyase</fullName>
    </alternativeName>
    <alternativeName>
        <fullName evidence="12">2-phosphoglycerate dehydratase</fullName>
    </alternativeName>
</protein>
<organism evidence="18 19">
    <name type="scientific">Oxalicibacterium solurbis</name>
    <dbReference type="NCBI Taxonomy" id="69280"/>
    <lineage>
        <taxon>Bacteria</taxon>
        <taxon>Pseudomonadati</taxon>
        <taxon>Pseudomonadota</taxon>
        <taxon>Betaproteobacteria</taxon>
        <taxon>Burkholderiales</taxon>
        <taxon>Oxalobacteraceae</taxon>
        <taxon>Oxalicibacterium</taxon>
    </lineage>
</organism>
<name>A0A8J3F856_9BURK</name>
<dbReference type="Pfam" id="PF00113">
    <property type="entry name" value="Enolase_C"/>
    <property type="match status" value="1"/>
</dbReference>
<keyword evidence="10 12" id="KW-0456">Lyase</keyword>